<evidence type="ECO:0000313" key="3">
    <source>
        <dbReference type="Proteomes" id="UP000485058"/>
    </source>
</evidence>
<dbReference type="Proteomes" id="UP000485058">
    <property type="component" value="Unassembled WGS sequence"/>
</dbReference>
<dbReference type="EMBL" id="BLLF01000030">
    <property type="protein sequence ID" value="GFH06267.1"/>
    <property type="molecule type" value="Genomic_DNA"/>
</dbReference>
<dbReference type="AlphaFoldDB" id="A0A699Y7V9"/>
<gene>
    <name evidence="2" type="ORF">HaLaN_00870</name>
</gene>
<evidence type="ECO:0000313" key="2">
    <source>
        <dbReference type="EMBL" id="GFH06267.1"/>
    </source>
</evidence>
<keyword evidence="1" id="KW-0175">Coiled coil</keyword>
<organism evidence="2 3">
    <name type="scientific">Haematococcus lacustris</name>
    <name type="common">Green alga</name>
    <name type="synonym">Haematococcus pluvialis</name>
    <dbReference type="NCBI Taxonomy" id="44745"/>
    <lineage>
        <taxon>Eukaryota</taxon>
        <taxon>Viridiplantae</taxon>
        <taxon>Chlorophyta</taxon>
        <taxon>core chlorophytes</taxon>
        <taxon>Chlorophyceae</taxon>
        <taxon>CS clade</taxon>
        <taxon>Chlamydomonadales</taxon>
        <taxon>Haematococcaceae</taxon>
        <taxon>Haematococcus</taxon>
    </lineage>
</organism>
<dbReference type="GO" id="GO:0005829">
    <property type="term" value="C:cytosol"/>
    <property type="evidence" value="ECO:0007669"/>
    <property type="project" value="TreeGrafter"/>
</dbReference>
<name>A0A699Y7V9_HAELA</name>
<feature type="non-terminal residue" evidence="2">
    <location>
        <position position="1"/>
    </location>
</feature>
<protein>
    <submittedName>
        <fullName evidence="2">VWFA domain-containing protein</fullName>
    </submittedName>
</protein>
<feature type="non-terminal residue" evidence="2">
    <location>
        <position position="96"/>
    </location>
</feature>
<evidence type="ECO:0000256" key="1">
    <source>
        <dbReference type="SAM" id="Coils"/>
    </source>
</evidence>
<dbReference type="PANTHER" id="PTHR36846:SF1">
    <property type="entry name" value="PROTEIN VIAA"/>
    <property type="match status" value="1"/>
</dbReference>
<proteinExistence type="predicted"/>
<keyword evidence="3" id="KW-1185">Reference proteome</keyword>
<accession>A0A699Y7V9</accession>
<reference evidence="2 3" key="1">
    <citation type="submission" date="2020-02" db="EMBL/GenBank/DDBJ databases">
        <title>Draft genome sequence of Haematococcus lacustris strain NIES-144.</title>
        <authorList>
            <person name="Morimoto D."/>
            <person name="Nakagawa S."/>
            <person name="Yoshida T."/>
            <person name="Sawayama S."/>
        </authorList>
    </citation>
    <scope>NUCLEOTIDE SEQUENCE [LARGE SCALE GENOMIC DNA]</scope>
    <source>
        <strain evidence="2 3">NIES-144</strain>
    </source>
</reference>
<feature type="coiled-coil region" evidence="1">
    <location>
        <begin position="13"/>
        <end position="40"/>
    </location>
</feature>
<dbReference type="PANTHER" id="PTHR36846">
    <property type="entry name" value="PROTEIN VIAA"/>
    <property type="match status" value="1"/>
</dbReference>
<comment type="caution">
    <text evidence="2">The sequence shown here is derived from an EMBL/GenBank/DDBJ whole genome shotgun (WGS) entry which is preliminary data.</text>
</comment>
<sequence length="96" mass="10909">MDKQMEKIADDIVKNFEQQMAQVMENLQTAELAFDDLNALLDSSEGFGFSKGTWRRSGWRALDELRRVLEVCPELRELVRSLGRGGGKGPLRRAPE</sequence>